<feature type="domain" description="HTH tetR-type" evidence="3">
    <location>
        <begin position="14"/>
        <end position="74"/>
    </location>
</feature>
<dbReference type="PANTHER" id="PTHR30055:SF226">
    <property type="entry name" value="HTH-TYPE TRANSCRIPTIONAL REGULATOR PKSA"/>
    <property type="match status" value="1"/>
</dbReference>
<comment type="caution">
    <text evidence="4">The sequence shown here is derived from an EMBL/GenBank/DDBJ whole genome shotgun (WGS) entry which is preliminary data.</text>
</comment>
<keyword evidence="1 2" id="KW-0238">DNA-binding</keyword>
<accession>A0A4Q7KLQ7</accession>
<evidence type="ECO:0000256" key="1">
    <source>
        <dbReference type="ARBA" id="ARBA00023125"/>
    </source>
</evidence>
<dbReference type="EMBL" id="SGWQ01000007">
    <property type="protein sequence ID" value="RZS36491.1"/>
    <property type="molecule type" value="Genomic_DNA"/>
</dbReference>
<dbReference type="Gene3D" id="1.10.10.60">
    <property type="entry name" value="Homeodomain-like"/>
    <property type="match status" value="1"/>
</dbReference>
<evidence type="ECO:0000313" key="5">
    <source>
        <dbReference type="Proteomes" id="UP000294257"/>
    </source>
</evidence>
<evidence type="ECO:0000313" key="4">
    <source>
        <dbReference type="EMBL" id="RZS36491.1"/>
    </source>
</evidence>
<gene>
    <name evidence="4" type="ORF">EV193_107172</name>
</gene>
<keyword evidence="5" id="KW-1185">Reference proteome</keyword>
<dbReference type="InterPro" id="IPR036271">
    <property type="entry name" value="Tet_transcr_reg_TetR-rel_C_sf"/>
</dbReference>
<dbReference type="AlphaFoldDB" id="A0A4Q7KLQ7"/>
<proteinExistence type="predicted"/>
<dbReference type="InterPro" id="IPR050109">
    <property type="entry name" value="HTH-type_TetR-like_transc_reg"/>
</dbReference>
<dbReference type="Pfam" id="PF00440">
    <property type="entry name" value="TetR_N"/>
    <property type="match status" value="1"/>
</dbReference>
<organism evidence="4 5">
    <name type="scientific">Herbihabitans rhizosphaerae</name>
    <dbReference type="NCBI Taxonomy" id="1872711"/>
    <lineage>
        <taxon>Bacteria</taxon>
        <taxon>Bacillati</taxon>
        <taxon>Actinomycetota</taxon>
        <taxon>Actinomycetes</taxon>
        <taxon>Pseudonocardiales</taxon>
        <taxon>Pseudonocardiaceae</taxon>
        <taxon>Herbihabitans</taxon>
    </lineage>
</organism>
<dbReference type="Gene3D" id="1.10.357.10">
    <property type="entry name" value="Tetracycline Repressor, domain 2"/>
    <property type="match status" value="1"/>
</dbReference>
<feature type="DNA-binding region" description="H-T-H motif" evidence="2">
    <location>
        <begin position="37"/>
        <end position="56"/>
    </location>
</feature>
<dbReference type="PANTHER" id="PTHR30055">
    <property type="entry name" value="HTH-TYPE TRANSCRIPTIONAL REGULATOR RUTR"/>
    <property type="match status" value="1"/>
</dbReference>
<evidence type="ECO:0000259" key="3">
    <source>
        <dbReference type="PROSITE" id="PS50977"/>
    </source>
</evidence>
<name>A0A4Q7KLQ7_9PSEU</name>
<dbReference type="SUPFAM" id="SSF46689">
    <property type="entry name" value="Homeodomain-like"/>
    <property type="match status" value="1"/>
</dbReference>
<dbReference type="InterPro" id="IPR009057">
    <property type="entry name" value="Homeodomain-like_sf"/>
</dbReference>
<dbReference type="RefSeq" id="WP_130345978.1">
    <property type="nucleotide sequence ID" value="NZ_SGWQ01000007.1"/>
</dbReference>
<dbReference type="SUPFAM" id="SSF48498">
    <property type="entry name" value="Tetracyclin repressor-like, C-terminal domain"/>
    <property type="match status" value="1"/>
</dbReference>
<dbReference type="GO" id="GO:0000976">
    <property type="term" value="F:transcription cis-regulatory region binding"/>
    <property type="evidence" value="ECO:0007669"/>
    <property type="project" value="TreeGrafter"/>
</dbReference>
<dbReference type="GO" id="GO:0003700">
    <property type="term" value="F:DNA-binding transcription factor activity"/>
    <property type="evidence" value="ECO:0007669"/>
    <property type="project" value="TreeGrafter"/>
</dbReference>
<dbReference type="InterPro" id="IPR001647">
    <property type="entry name" value="HTH_TetR"/>
</dbReference>
<dbReference type="PROSITE" id="PS50977">
    <property type="entry name" value="HTH_TETR_2"/>
    <property type="match status" value="1"/>
</dbReference>
<sequence length="202" mass="21339">MAYRRTEATQQRLDTVKASIVDAALALIAERGYADCQVAVVADAAGVATGTVYRHFPNKGALFAEVFRVATTREVEAVREAATKPGTLTERASAAVRTFANRALKSPRLAYALLAEPVDPLVEKERLLFRRAYRDIFASAIADAVDAGELPRQDPEVTAAAVVGAIAEALVVPLAAGTGSRRTVPALEAVVIRAIGGTDDHA</sequence>
<reference evidence="4 5" key="1">
    <citation type="submission" date="2019-02" db="EMBL/GenBank/DDBJ databases">
        <title>Genomic Encyclopedia of Type Strains, Phase IV (KMG-IV): sequencing the most valuable type-strain genomes for metagenomic binning, comparative biology and taxonomic classification.</title>
        <authorList>
            <person name="Goeker M."/>
        </authorList>
    </citation>
    <scope>NUCLEOTIDE SEQUENCE [LARGE SCALE GENOMIC DNA]</scope>
    <source>
        <strain evidence="4 5">DSM 101727</strain>
    </source>
</reference>
<dbReference type="PRINTS" id="PR00455">
    <property type="entry name" value="HTHTETR"/>
</dbReference>
<protein>
    <submittedName>
        <fullName evidence="4">TetR family transcriptional regulator</fullName>
    </submittedName>
</protein>
<dbReference type="OrthoDB" id="63332at2"/>
<evidence type="ECO:0000256" key="2">
    <source>
        <dbReference type="PROSITE-ProRule" id="PRU00335"/>
    </source>
</evidence>
<dbReference type="Proteomes" id="UP000294257">
    <property type="component" value="Unassembled WGS sequence"/>
</dbReference>